<dbReference type="RefSeq" id="WP_108174881.1">
    <property type="nucleotide sequence ID" value="NZ_PZZL01000002.1"/>
</dbReference>
<gene>
    <name evidence="2" type="ORF">C8P69_102336</name>
</gene>
<protein>
    <recommendedName>
        <fullName evidence="4">Lipoprotein</fullName>
    </recommendedName>
</protein>
<feature type="chain" id="PRO_5015443444" description="Lipoprotein" evidence="1">
    <location>
        <begin position="20"/>
        <end position="118"/>
    </location>
</feature>
<sequence>MTVATLRAAFAGLAVLGLAACQSTSSEPPAPQPVAAAQQPSYVTRPDFRLPEGAGCTGELARFRAVMDNDLATGHVNREVHGRVMADLRGPEAACAAGRAGEASAGLRAVKQRYGYPS</sequence>
<feature type="signal peptide" evidence="1">
    <location>
        <begin position="1"/>
        <end position="19"/>
    </location>
</feature>
<comment type="caution">
    <text evidence="2">The sequence shown here is derived from an EMBL/GenBank/DDBJ whole genome shotgun (WGS) entry which is preliminary data.</text>
</comment>
<evidence type="ECO:0000313" key="2">
    <source>
        <dbReference type="EMBL" id="PTM60951.1"/>
    </source>
</evidence>
<evidence type="ECO:0000256" key="1">
    <source>
        <dbReference type="SAM" id="SignalP"/>
    </source>
</evidence>
<dbReference type="OrthoDB" id="8161815at2"/>
<reference evidence="2 3" key="1">
    <citation type="submission" date="2018-04" db="EMBL/GenBank/DDBJ databases">
        <title>Genomic Encyclopedia of Archaeal and Bacterial Type Strains, Phase II (KMG-II): from individual species to whole genera.</title>
        <authorList>
            <person name="Goeker M."/>
        </authorList>
    </citation>
    <scope>NUCLEOTIDE SEQUENCE [LARGE SCALE GENOMIC DNA]</scope>
    <source>
        <strain evidence="2 3">DSM 25521</strain>
    </source>
</reference>
<keyword evidence="1" id="KW-0732">Signal</keyword>
<evidence type="ECO:0008006" key="4">
    <source>
        <dbReference type="Google" id="ProtNLM"/>
    </source>
</evidence>
<name>A0A2T4ZGA5_9HYPH</name>
<dbReference type="Proteomes" id="UP000241808">
    <property type="component" value="Unassembled WGS sequence"/>
</dbReference>
<keyword evidence="3" id="KW-1185">Reference proteome</keyword>
<dbReference type="AlphaFoldDB" id="A0A2T4ZGA5"/>
<dbReference type="EMBL" id="PZZL01000002">
    <property type="protein sequence ID" value="PTM60951.1"/>
    <property type="molecule type" value="Genomic_DNA"/>
</dbReference>
<evidence type="ECO:0000313" key="3">
    <source>
        <dbReference type="Proteomes" id="UP000241808"/>
    </source>
</evidence>
<proteinExistence type="predicted"/>
<organism evidence="2 3">
    <name type="scientific">Phreatobacter oligotrophus</name>
    <dbReference type="NCBI Taxonomy" id="1122261"/>
    <lineage>
        <taxon>Bacteria</taxon>
        <taxon>Pseudomonadati</taxon>
        <taxon>Pseudomonadota</taxon>
        <taxon>Alphaproteobacteria</taxon>
        <taxon>Hyphomicrobiales</taxon>
        <taxon>Phreatobacteraceae</taxon>
        <taxon>Phreatobacter</taxon>
    </lineage>
</organism>
<accession>A0A2T4ZGA5</accession>
<dbReference type="PROSITE" id="PS51257">
    <property type="entry name" value="PROKAR_LIPOPROTEIN"/>
    <property type="match status" value="1"/>
</dbReference>